<keyword evidence="1" id="KW-0175">Coiled coil</keyword>
<evidence type="ECO:0000256" key="1">
    <source>
        <dbReference type="SAM" id="Coils"/>
    </source>
</evidence>
<dbReference type="PROSITE" id="PS51257">
    <property type="entry name" value="PROKAR_LIPOPROTEIN"/>
    <property type="match status" value="1"/>
</dbReference>
<name>A0A0D2PS36_HYPSF</name>
<dbReference type="Gene3D" id="3.80.10.10">
    <property type="entry name" value="Ribonuclease Inhibitor"/>
    <property type="match status" value="1"/>
</dbReference>
<keyword evidence="3" id="KW-1185">Reference proteome</keyword>
<dbReference type="AlphaFoldDB" id="A0A0D2PS36"/>
<reference evidence="3" key="1">
    <citation type="submission" date="2014-04" db="EMBL/GenBank/DDBJ databases">
        <title>Evolutionary Origins and Diversification of the Mycorrhizal Mutualists.</title>
        <authorList>
            <consortium name="DOE Joint Genome Institute"/>
            <consortium name="Mycorrhizal Genomics Consortium"/>
            <person name="Kohler A."/>
            <person name="Kuo A."/>
            <person name="Nagy L.G."/>
            <person name="Floudas D."/>
            <person name="Copeland A."/>
            <person name="Barry K.W."/>
            <person name="Cichocki N."/>
            <person name="Veneault-Fourrey C."/>
            <person name="LaButti K."/>
            <person name="Lindquist E.A."/>
            <person name="Lipzen A."/>
            <person name="Lundell T."/>
            <person name="Morin E."/>
            <person name="Murat C."/>
            <person name="Riley R."/>
            <person name="Ohm R."/>
            <person name="Sun H."/>
            <person name="Tunlid A."/>
            <person name="Henrissat B."/>
            <person name="Grigoriev I.V."/>
            <person name="Hibbett D.S."/>
            <person name="Martin F."/>
        </authorList>
    </citation>
    <scope>NUCLEOTIDE SEQUENCE [LARGE SCALE GENOMIC DNA]</scope>
    <source>
        <strain evidence="3">FD-334 SS-4</strain>
    </source>
</reference>
<dbReference type="OMA" id="RIMGLCH"/>
<evidence type="ECO:0000313" key="2">
    <source>
        <dbReference type="EMBL" id="KJA22620.1"/>
    </source>
</evidence>
<protein>
    <submittedName>
        <fullName evidence="2">Uncharacterized protein</fullName>
    </submittedName>
</protein>
<evidence type="ECO:0000313" key="3">
    <source>
        <dbReference type="Proteomes" id="UP000054270"/>
    </source>
</evidence>
<accession>A0A0D2PS36</accession>
<sequence>MAVCPGKLCTVDPLFTRPCATCLGQSTCACNRLAVLEANIKDTEKTLASLERQRVPLKSELNQAHDTLLSRLPAEIVSLVFLFCTPTMVDACHTVPFNVMLSEPLILGAVCHRWRTIAWATPRLWSSISVNPISANLLKTTPLAEEWLERSRNLPLTINIYIPGRLRDIRFPMSTEILPMLDALARHSRRWRHISIELPHRYILYICDSPFVDRPVALESIHIHLTDVRPPESSPVLSLAAYHSPSVVALCHLDLQYLGIRWENLTYLRMLDGLSLATAFKLLECAPKLQYYELLICNHDLTAVDSPRNIVHHGLRCLNFQGAVTLELAGAFLGGISLPSLEEFNCDIHRLPLPAQVITSLISTSSRGLLRMSLGMDHTRDNRAISILESAPSLTQLTLKMFRTSWQCFDALGNFFQKLSSSKNVTETSAAGTPFLPHLQELCIDGPWPINWSIIVDIFPPAVTASLDGDDATFRPLHTFTSLVDQPNSLFDALSNSRSHAGVELAAPEVADIRQFLRLRDRGIAFNIVQRSTRFDDEYDLLSYLISKRSIGLDPSPPPPLN</sequence>
<gene>
    <name evidence="2" type="ORF">HYPSUDRAFT_643624</name>
</gene>
<dbReference type="EMBL" id="KN817548">
    <property type="protein sequence ID" value="KJA22620.1"/>
    <property type="molecule type" value="Genomic_DNA"/>
</dbReference>
<dbReference type="InterPro" id="IPR032675">
    <property type="entry name" value="LRR_dom_sf"/>
</dbReference>
<organism evidence="2 3">
    <name type="scientific">Hypholoma sublateritium (strain FD-334 SS-4)</name>
    <dbReference type="NCBI Taxonomy" id="945553"/>
    <lineage>
        <taxon>Eukaryota</taxon>
        <taxon>Fungi</taxon>
        <taxon>Dikarya</taxon>
        <taxon>Basidiomycota</taxon>
        <taxon>Agaricomycotina</taxon>
        <taxon>Agaricomycetes</taxon>
        <taxon>Agaricomycetidae</taxon>
        <taxon>Agaricales</taxon>
        <taxon>Agaricineae</taxon>
        <taxon>Strophariaceae</taxon>
        <taxon>Hypholoma</taxon>
    </lineage>
</organism>
<proteinExistence type="predicted"/>
<dbReference type="Proteomes" id="UP000054270">
    <property type="component" value="Unassembled WGS sequence"/>
</dbReference>
<dbReference type="OrthoDB" id="3270987at2759"/>
<feature type="coiled-coil region" evidence="1">
    <location>
        <begin position="33"/>
        <end position="60"/>
    </location>
</feature>